<feature type="transmembrane region" description="Helical" evidence="1">
    <location>
        <begin position="75"/>
        <end position="97"/>
    </location>
</feature>
<keyword evidence="1" id="KW-0812">Transmembrane</keyword>
<dbReference type="AlphaFoldDB" id="C7LSR6"/>
<dbReference type="EMBL" id="CP001629">
    <property type="protein sequence ID" value="ACU89457.1"/>
    <property type="molecule type" value="Genomic_DNA"/>
</dbReference>
<dbReference type="eggNOG" id="COG0437">
    <property type="taxonomic scope" value="Bacteria"/>
</dbReference>
<evidence type="ECO:0000313" key="2">
    <source>
        <dbReference type="EMBL" id="ACU89457.1"/>
    </source>
</evidence>
<evidence type="ECO:0000256" key="1">
    <source>
        <dbReference type="SAM" id="Phobius"/>
    </source>
</evidence>
<name>C7LSR6_DESBD</name>
<feature type="transmembrane region" description="Helical" evidence="1">
    <location>
        <begin position="43"/>
        <end position="63"/>
    </location>
</feature>
<dbReference type="OrthoDB" id="9787143at2"/>
<dbReference type="Proteomes" id="UP000002216">
    <property type="component" value="Chromosome"/>
</dbReference>
<evidence type="ECO:0000313" key="3">
    <source>
        <dbReference type="Proteomes" id="UP000002216"/>
    </source>
</evidence>
<keyword evidence="1" id="KW-0472">Membrane</keyword>
<keyword evidence="1" id="KW-1133">Transmembrane helix</keyword>
<accession>C7LSR6</accession>
<dbReference type="KEGG" id="dba:Dbac_1360"/>
<organism evidence="2 3">
    <name type="scientific">Desulfomicrobium baculatum (strain DSM 4028 / VKM B-1378 / X)</name>
    <name type="common">Desulfovibrio baculatus</name>
    <dbReference type="NCBI Taxonomy" id="525897"/>
    <lineage>
        <taxon>Bacteria</taxon>
        <taxon>Pseudomonadati</taxon>
        <taxon>Thermodesulfobacteriota</taxon>
        <taxon>Desulfovibrionia</taxon>
        <taxon>Desulfovibrionales</taxon>
        <taxon>Desulfomicrobiaceae</taxon>
        <taxon>Desulfomicrobium</taxon>
    </lineage>
</organism>
<gene>
    <name evidence="2" type="ordered locus">Dbac_1360</name>
</gene>
<feature type="transmembrane region" description="Helical" evidence="1">
    <location>
        <begin position="7"/>
        <end position="31"/>
    </location>
</feature>
<protein>
    <submittedName>
        <fullName evidence="2">Iron-sulfur cluster-binding protein</fullName>
    </submittedName>
</protein>
<keyword evidence="3" id="KW-1185">Reference proteome</keyword>
<dbReference type="RefSeq" id="WP_015773551.1">
    <property type="nucleotide sequence ID" value="NC_013173.1"/>
</dbReference>
<feature type="transmembrane region" description="Helical" evidence="1">
    <location>
        <begin position="109"/>
        <end position="130"/>
    </location>
</feature>
<proteinExistence type="predicted"/>
<dbReference type="STRING" id="525897.Dbac_1360"/>
<sequence>MNSRTLVFRLTVFALAFTGFAQMPIFARYYLADVPGFGWTADYYFNHVAHYILAIVLLAILGWRLPRVLRRPAWTAMDVIVGLCWAGIVLTGIVRVMKNQPESYFSPTLVMWVDWLHLGFVMLLGAASLMRSRVRVRTVKSH</sequence>
<dbReference type="HOGENOM" id="CLU_141515_0_0_7"/>
<reference evidence="2 3" key="1">
    <citation type="journal article" date="2009" name="Stand. Genomic Sci.">
        <title>Complete genome sequence of Desulfomicrobium baculatum type strain (X).</title>
        <authorList>
            <person name="Copeland A."/>
            <person name="Spring S."/>
            <person name="Goker M."/>
            <person name="Schneider S."/>
            <person name="Lapidus A."/>
            <person name="Del Rio T.G."/>
            <person name="Tice H."/>
            <person name="Cheng J.F."/>
            <person name="Chen F."/>
            <person name="Nolan M."/>
            <person name="Bruce D."/>
            <person name="Goodwin L."/>
            <person name="Pitluck S."/>
            <person name="Ivanova N."/>
            <person name="Mavrommatis K."/>
            <person name="Ovchinnikova G."/>
            <person name="Pati A."/>
            <person name="Chen A."/>
            <person name="Palaniappan K."/>
            <person name="Land M."/>
            <person name="Hauser L."/>
            <person name="Chang Y.J."/>
            <person name="Jeffries C.C."/>
            <person name="Meincke L."/>
            <person name="Sims D."/>
            <person name="Brettin T."/>
            <person name="Detter J.C."/>
            <person name="Han C."/>
            <person name="Chain P."/>
            <person name="Bristow J."/>
            <person name="Eisen J.A."/>
            <person name="Markowitz V."/>
            <person name="Hugenholtz P."/>
            <person name="Kyrpides N.C."/>
            <person name="Klenk H.P."/>
            <person name="Lucas S."/>
        </authorList>
    </citation>
    <scope>NUCLEOTIDE SEQUENCE [LARGE SCALE GENOMIC DNA]</scope>
    <source>
        <strain evidence="3">DSM 4028 / VKM B-1378 / X</strain>
    </source>
</reference>